<proteinExistence type="predicted"/>
<organism evidence="1">
    <name type="scientific">Lepeophtheirus salmonis</name>
    <name type="common">Salmon louse</name>
    <name type="synonym">Caligus salmonis</name>
    <dbReference type="NCBI Taxonomy" id="72036"/>
    <lineage>
        <taxon>Eukaryota</taxon>
        <taxon>Metazoa</taxon>
        <taxon>Ecdysozoa</taxon>
        <taxon>Arthropoda</taxon>
        <taxon>Crustacea</taxon>
        <taxon>Multicrustacea</taxon>
        <taxon>Hexanauplia</taxon>
        <taxon>Copepoda</taxon>
        <taxon>Siphonostomatoida</taxon>
        <taxon>Caligidae</taxon>
        <taxon>Lepeophtheirus</taxon>
    </lineage>
</organism>
<dbReference type="EMBL" id="HACA01002470">
    <property type="protein sequence ID" value="CDW19831.1"/>
    <property type="molecule type" value="Transcribed_RNA"/>
</dbReference>
<protein>
    <submittedName>
        <fullName evidence="1">Uncharacterized protein</fullName>
    </submittedName>
</protein>
<reference evidence="1" key="1">
    <citation type="submission" date="2014-05" db="EMBL/GenBank/DDBJ databases">
        <authorList>
            <person name="Chronopoulou M."/>
        </authorList>
    </citation>
    <scope>NUCLEOTIDE SEQUENCE</scope>
    <source>
        <tissue evidence="1">Whole organism</tissue>
    </source>
</reference>
<dbReference type="EMBL" id="HACA01033398">
    <property type="protein sequence ID" value="CDW50759.1"/>
    <property type="molecule type" value="Transcribed_RNA"/>
</dbReference>
<dbReference type="EMBL" id="HACA01002468">
    <property type="protein sequence ID" value="CDW19829.1"/>
    <property type="molecule type" value="Transcribed_RNA"/>
</dbReference>
<accession>A0A0K2T1C0</accession>
<dbReference type="EMBL" id="HACA01002469">
    <property type="protein sequence ID" value="CDW19830.1"/>
    <property type="molecule type" value="Transcribed_RNA"/>
</dbReference>
<sequence>FSPLKGGSSCSDSKALAVCRFNLNLCTYIYICRSSSEGSTRENIVIYLPTSKERTTLYT</sequence>
<feature type="non-terminal residue" evidence="1">
    <location>
        <position position="1"/>
    </location>
</feature>
<dbReference type="AlphaFoldDB" id="A0A0K2T1C0"/>
<evidence type="ECO:0000313" key="1">
    <source>
        <dbReference type="EMBL" id="CDW19829.1"/>
    </source>
</evidence>
<name>A0A0K2T1C0_LEPSM</name>